<dbReference type="AlphaFoldDB" id="A0A1Y1QIK0"/>
<gene>
    <name evidence="1" type="ORF">BWK73_30605</name>
</gene>
<organism evidence="1 2">
    <name type="scientific">Thiothrix lacustris</name>
    <dbReference type="NCBI Taxonomy" id="525917"/>
    <lineage>
        <taxon>Bacteria</taxon>
        <taxon>Pseudomonadati</taxon>
        <taxon>Pseudomonadota</taxon>
        <taxon>Gammaproteobacteria</taxon>
        <taxon>Thiotrichales</taxon>
        <taxon>Thiotrichaceae</taxon>
        <taxon>Thiothrix</taxon>
    </lineage>
</organism>
<dbReference type="EMBL" id="MTEJ01000240">
    <property type="protein sequence ID" value="OQX06539.1"/>
    <property type="molecule type" value="Genomic_DNA"/>
</dbReference>
<accession>A0A1Y1QIK0</accession>
<dbReference type="Proteomes" id="UP000192491">
    <property type="component" value="Unassembled WGS sequence"/>
</dbReference>
<protein>
    <submittedName>
        <fullName evidence="1">Uncharacterized protein</fullName>
    </submittedName>
</protein>
<proteinExistence type="predicted"/>
<name>A0A1Y1QIK0_9GAMM</name>
<comment type="caution">
    <text evidence="1">The sequence shown here is derived from an EMBL/GenBank/DDBJ whole genome shotgun (WGS) entry which is preliminary data.</text>
</comment>
<reference evidence="1 2" key="1">
    <citation type="submission" date="2017-01" db="EMBL/GenBank/DDBJ databases">
        <title>Novel large sulfur bacteria in the metagenomes of groundwater-fed chemosynthetic microbial mats in the Lake Huron basin.</title>
        <authorList>
            <person name="Sharrar A.M."/>
            <person name="Flood B.E."/>
            <person name="Bailey J.V."/>
            <person name="Jones D.S."/>
            <person name="Biddanda B."/>
            <person name="Ruberg S.A."/>
            <person name="Marcus D.N."/>
            <person name="Dick G.J."/>
        </authorList>
    </citation>
    <scope>NUCLEOTIDE SEQUENCE [LARGE SCALE GENOMIC DNA]</scope>
    <source>
        <strain evidence="1">A8</strain>
    </source>
</reference>
<evidence type="ECO:0000313" key="2">
    <source>
        <dbReference type="Proteomes" id="UP000192491"/>
    </source>
</evidence>
<sequence length="161" mass="16360">MNSATAEGDDAGNVPRPRVGGVVAPGVIAPGALRAVTSVTHLGPISCPASDTSADGRTVCSNTAAYAFNSDAPDIVYALKVQAPAAHCAPVVYSVIVGNRTSVLSSRALNGGESQFIELGSGWSRGRHQVRIGAMAQSGQGCNTRGLNSWSVDVSTAIVPR</sequence>
<evidence type="ECO:0000313" key="1">
    <source>
        <dbReference type="EMBL" id="OQX06539.1"/>
    </source>
</evidence>